<name>A0AAD9PN18_9APIC</name>
<reference evidence="11" key="1">
    <citation type="journal article" date="2023" name="Nat. Microbiol.">
        <title>Babesia duncani multi-omics identifies virulence factors and drug targets.</title>
        <authorList>
            <person name="Singh P."/>
            <person name="Lonardi S."/>
            <person name="Liang Q."/>
            <person name="Vydyam P."/>
            <person name="Khabirova E."/>
            <person name="Fang T."/>
            <person name="Gihaz S."/>
            <person name="Thekkiniath J."/>
            <person name="Munshi M."/>
            <person name="Abel S."/>
            <person name="Ciampossin L."/>
            <person name="Batugedara G."/>
            <person name="Gupta M."/>
            <person name="Lu X.M."/>
            <person name="Lenz T."/>
            <person name="Chakravarty S."/>
            <person name="Cornillot E."/>
            <person name="Hu Y."/>
            <person name="Ma W."/>
            <person name="Gonzalez L.M."/>
            <person name="Sanchez S."/>
            <person name="Estrada K."/>
            <person name="Sanchez-Flores A."/>
            <person name="Montero E."/>
            <person name="Harb O.S."/>
            <person name="Le Roch K.G."/>
            <person name="Mamoun C.B."/>
        </authorList>
    </citation>
    <scope>NUCLEOTIDE SEQUENCE</scope>
    <source>
        <strain evidence="11">WA1</strain>
    </source>
</reference>
<dbReference type="AlphaFoldDB" id="A0AAD9PN18"/>
<proteinExistence type="inferred from homology"/>
<dbReference type="InterPro" id="IPR011995">
    <property type="entry name" value="OMPdecase_type-2"/>
</dbReference>
<evidence type="ECO:0000256" key="2">
    <source>
        <dbReference type="ARBA" id="ARBA00008847"/>
    </source>
</evidence>
<dbReference type="GO" id="GO:0004590">
    <property type="term" value="F:orotidine-5'-phosphate decarboxylase activity"/>
    <property type="evidence" value="ECO:0007669"/>
    <property type="project" value="UniProtKB-EC"/>
</dbReference>
<dbReference type="Pfam" id="PF00215">
    <property type="entry name" value="OMPdecase"/>
    <property type="match status" value="1"/>
</dbReference>
<evidence type="ECO:0000256" key="5">
    <source>
        <dbReference type="ARBA" id="ARBA00022793"/>
    </source>
</evidence>
<dbReference type="EMBL" id="JALLKP010000001">
    <property type="protein sequence ID" value="KAK2197700.1"/>
    <property type="molecule type" value="Genomic_DNA"/>
</dbReference>
<evidence type="ECO:0000256" key="9">
    <source>
        <dbReference type="ARBA" id="ARBA00049157"/>
    </source>
</evidence>
<keyword evidence="6" id="KW-0665">Pyrimidine biosynthesis</keyword>
<keyword evidence="7" id="KW-0456">Lyase</keyword>
<organism evidence="11 12">
    <name type="scientific">Babesia duncani</name>
    <dbReference type="NCBI Taxonomy" id="323732"/>
    <lineage>
        <taxon>Eukaryota</taxon>
        <taxon>Sar</taxon>
        <taxon>Alveolata</taxon>
        <taxon>Apicomplexa</taxon>
        <taxon>Aconoidasida</taxon>
        <taxon>Piroplasmida</taxon>
        <taxon>Babesiidae</taxon>
        <taxon>Babesia</taxon>
    </lineage>
</organism>
<feature type="domain" description="Orotidine 5'-phosphate decarboxylase" evidence="10">
    <location>
        <begin position="10"/>
        <end position="125"/>
    </location>
</feature>
<dbReference type="GO" id="GO:0006207">
    <property type="term" value="P:'de novo' pyrimidine nucleobase biosynthetic process"/>
    <property type="evidence" value="ECO:0007669"/>
    <property type="project" value="InterPro"/>
</dbReference>
<dbReference type="EC" id="4.1.1.23" evidence="3"/>
<evidence type="ECO:0000313" key="11">
    <source>
        <dbReference type="EMBL" id="KAK2197700.1"/>
    </source>
</evidence>
<dbReference type="PANTHER" id="PTHR43375:SF1">
    <property type="entry name" value="OROTIDINE 5'-PHOSPHATE DECARBOXYLASE"/>
    <property type="match status" value="1"/>
</dbReference>
<comment type="catalytic activity">
    <reaction evidence="9">
        <text>orotidine 5'-phosphate + H(+) = UMP + CO2</text>
        <dbReference type="Rhea" id="RHEA:11596"/>
        <dbReference type="ChEBI" id="CHEBI:15378"/>
        <dbReference type="ChEBI" id="CHEBI:16526"/>
        <dbReference type="ChEBI" id="CHEBI:57538"/>
        <dbReference type="ChEBI" id="CHEBI:57865"/>
        <dbReference type="EC" id="4.1.1.23"/>
    </reaction>
</comment>
<gene>
    <name evidence="11" type="ORF">BdWA1_000703</name>
</gene>
<evidence type="ECO:0000259" key="10">
    <source>
        <dbReference type="Pfam" id="PF00215"/>
    </source>
</evidence>
<evidence type="ECO:0000256" key="8">
    <source>
        <dbReference type="ARBA" id="ARBA00033428"/>
    </source>
</evidence>
<dbReference type="Proteomes" id="UP001214638">
    <property type="component" value="Unassembled WGS sequence"/>
</dbReference>
<evidence type="ECO:0000256" key="6">
    <source>
        <dbReference type="ARBA" id="ARBA00022975"/>
    </source>
</evidence>
<dbReference type="GeneID" id="94335001"/>
<accession>A0AAD9PN18</accession>
<comment type="caution">
    <text evidence="11">The sequence shown here is derived from an EMBL/GenBank/DDBJ whole genome shotgun (WGS) entry which is preliminary data.</text>
</comment>
<dbReference type="Gene3D" id="3.20.20.70">
    <property type="entry name" value="Aldolase class I"/>
    <property type="match status" value="1"/>
</dbReference>
<dbReference type="InterPro" id="IPR013785">
    <property type="entry name" value="Aldolase_TIM"/>
</dbReference>
<evidence type="ECO:0000256" key="4">
    <source>
        <dbReference type="ARBA" id="ARBA00021923"/>
    </source>
</evidence>
<sequence>MTLGGEGGSNAHLFILARCSNPSGSQLQNATLSSGQLVYKDIIKKYENHLESIGASGTCGYVVGATCIEAIVEIRKEFPSPYLLIPGIGAQGGDAVQAIQAAGRKVIIPISRAISSHADPREAAQHWRDVLWKALPN</sequence>
<dbReference type="PANTHER" id="PTHR43375">
    <property type="entry name" value="OROTIDINE 5'-PHOSPHATE DECARBOXYLASE"/>
    <property type="match status" value="1"/>
</dbReference>
<keyword evidence="5" id="KW-0210">Decarboxylase</keyword>
<dbReference type="RefSeq" id="XP_067804542.1">
    <property type="nucleotide sequence ID" value="XM_067945751.1"/>
</dbReference>
<dbReference type="KEGG" id="bdw:94335001"/>
<dbReference type="InterPro" id="IPR011060">
    <property type="entry name" value="RibuloseP-bd_barrel"/>
</dbReference>
<evidence type="ECO:0000256" key="7">
    <source>
        <dbReference type="ARBA" id="ARBA00023239"/>
    </source>
</evidence>
<comment type="pathway">
    <text evidence="1">Pyrimidine metabolism; UMP biosynthesis via de novo pathway; UMP from orotate: step 2/2.</text>
</comment>
<dbReference type="GO" id="GO:0006221">
    <property type="term" value="P:pyrimidine nucleotide biosynthetic process"/>
    <property type="evidence" value="ECO:0007669"/>
    <property type="project" value="UniProtKB-KW"/>
</dbReference>
<evidence type="ECO:0000313" key="12">
    <source>
        <dbReference type="Proteomes" id="UP001214638"/>
    </source>
</evidence>
<protein>
    <recommendedName>
        <fullName evidence="4">Orotidine 5'-phosphate decarboxylase</fullName>
        <ecNumber evidence="3">4.1.1.23</ecNumber>
    </recommendedName>
    <alternativeName>
        <fullName evidence="8">OMP decarboxylase</fullName>
    </alternativeName>
</protein>
<dbReference type="SUPFAM" id="SSF51366">
    <property type="entry name" value="Ribulose-phoshate binding barrel"/>
    <property type="match status" value="1"/>
</dbReference>
<evidence type="ECO:0000256" key="1">
    <source>
        <dbReference type="ARBA" id="ARBA00004861"/>
    </source>
</evidence>
<keyword evidence="12" id="KW-1185">Reference proteome</keyword>
<comment type="similarity">
    <text evidence="2">Belongs to the OMP decarboxylase family. Type 2 subfamily.</text>
</comment>
<dbReference type="InterPro" id="IPR001754">
    <property type="entry name" value="OMPdeCOase_dom"/>
</dbReference>
<evidence type="ECO:0000256" key="3">
    <source>
        <dbReference type="ARBA" id="ARBA00012321"/>
    </source>
</evidence>